<evidence type="ECO:0000259" key="15">
    <source>
        <dbReference type="PROSITE" id="PS50076"/>
    </source>
</evidence>
<dbReference type="AlphaFoldDB" id="A0A4S3B6F8"/>
<feature type="repeat" description="CXXCXGXG motif" evidence="13">
    <location>
        <begin position="194"/>
        <end position="201"/>
    </location>
</feature>
<comment type="subunit">
    <text evidence="2 13">Homodimer.</text>
</comment>
<protein>
    <recommendedName>
        <fullName evidence="12 13">Chaperone protein DnaJ</fullName>
    </recommendedName>
</protein>
<dbReference type="PANTHER" id="PTHR43096">
    <property type="entry name" value="DNAJ HOMOLOG 1, MITOCHONDRIAL-RELATED"/>
    <property type="match status" value="1"/>
</dbReference>
<feature type="binding site" evidence="13">
    <location>
        <position position="168"/>
    </location>
    <ligand>
        <name>Zn(2+)</name>
        <dbReference type="ChEBI" id="CHEBI:29105"/>
        <label>2</label>
    </ligand>
</feature>
<dbReference type="GO" id="GO:0005737">
    <property type="term" value="C:cytoplasm"/>
    <property type="evidence" value="ECO:0007669"/>
    <property type="project" value="UniProtKB-SubCell"/>
</dbReference>
<keyword evidence="9 13" id="KW-0346">Stress response</keyword>
<gene>
    <name evidence="13 17" type="primary">dnaJ</name>
    <name evidence="17" type="ORF">ESZ54_01255</name>
</gene>
<dbReference type="GO" id="GO:0008270">
    <property type="term" value="F:zinc ion binding"/>
    <property type="evidence" value="ECO:0007669"/>
    <property type="project" value="UniProtKB-UniRule"/>
</dbReference>
<evidence type="ECO:0000313" key="17">
    <source>
        <dbReference type="EMBL" id="THB62198.1"/>
    </source>
</evidence>
<evidence type="ECO:0000256" key="13">
    <source>
        <dbReference type="HAMAP-Rule" id="MF_01152"/>
    </source>
</evidence>
<feature type="zinc finger region" description="CR-type" evidence="14">
    <location>
        <begin position="138"/>
        <end position="220"/>
    </location>
</feature>
<comment type="domain">
    <text evidence="13">The J domain is necessary and sufficient to stimulate DnaK ATPase activity. Zinc center 1 plays an important role in the autonomous, DnaK-independent chaperone activity of DnaJ. Zinc center 2 is essential for interaction with DnaK and for DnaJ activity.</text>
</comment>
<feature type="binding site" evidence="13">
    <location>
        <position position="171"/>
    </location>
    <ligand>
        <name>Zn(2+)</name>
        <dbReference type="ChEBI" id="CHEBI:29105"/>
        <label>2</label>
    </ligand>
</feature>
<evidence type="ECO:0000259" key="16">
    <source>
        <dbReference type="PROSITE" id="PS51188"/>
    </source>
</evidence>
<evidence type="ECO:0000313" key="18">
    <source>
        <dbReference type="Proteomes" id="UP000310506"/>
    </source>
</evidence>
<dbReference type="CDD" id="cd06257">
    <property type="entry name" value="DnaJ"/>
    <property type="match status" value="1"/>
</dbReference>
<dbReference type="GO" id="GO:0051082">
    <property type="term" value="F:unfolded protein binding"/>
    <property type="evidence" value="ECO:0007669"/>
    <property type="project" value="UniProtKB-UniRule"/>
</dbReference>
<keyword evidence="18" id="KW-1185">Reference proteome</keyword>
<proteinExistence type="inferred from homology"/>
<dbReference type="EMBL" id="SDGV01000002">
    <property type="protein sequence ID" value="THB62198.1"/>
    <property type="molecule type" value="Genomic_DNA"/>
</dbReference>
<feature type="binding site" evidence="13">
    <location>
        <position position="151"/>
    </location>
    <ligand>
        <name>Zn(2+)</name>
        <dbReference type="ChEBI" id="CHEBI:29105"/>
        <label>1</label>
    </ligand>
</feature>
<name>A0A4S3B6F8_9ENTE</name>
<keyword evidence="10 13" id="KW-0143">Chaperone</keyword>
<evidence type="ECO:0000256" key="4">
    <source>
        <dbReference type="ARBA" id="ARBA00022705"/>
    </source>
</evidence>
<comment type="similarity">
    <text evidence="11 13">Belongs to the DnaJ family.</text>
</comment>
<dbReference type="InterPro" id="IPR012724">
    <property type="entry name" value="DnaJ"/>
</dbReference>
<dbReference type="PROSITE" id="PS51188">
    <property type="entry name" value="ZF_CR"/>
    <property type="match status" value="1"/>
</dbReference>
<dbReference type="GO" id="GO:0006260">
    <property type="term" value="P:DNA replication"/>
    <property type="evidence" value="ECO:0007669"/>
    <property type="project" value="UniProtKB-KW"/>
</dbReference>
<reference evidence="17 18" key="1">
    <citation type="submission" date="2019-01" db="EMBL/GenBank/DDBJ databases">
        <title>Vagococcus silagei sp. nov. isolated from brewer's grain.</title>
        <authorList>
            <person name="Guu J.-R."/>
        </authorList>
    </citation>
    <scope>NUCLEOTIDE SEQUENCE [LARGE SCALE GENOMIC DNA]</scope>
    <source>
        <strain evidence="17 18">2B-2</strain>
    </source>
</reference>
<dbReference type="SUPFAM" id="SSF49493">
    <property type="entry name" value="HSP40/DnaJ peptide-binding domain"/>
    <property type="match status" value="2"/>
</dbReference>
<accession>A0A4S3B6F8</accession>
<dbReference type="Pfam" id="PF00684">
    <property type="entry name" value="DnaJ_CXXCXGXG"/>
    <property type="match status" value="1"/>
</dbReference>
<evidence type="ECO:0000256" key="10">
    <source>
        <dbReference type="ARBA" id="ARBA00023186"/>
    </source>
</evidence>
<dbReference type="PROSITE" id="PS50076">
    <property type="entry name" value="DNAJ_2"/>
    <property type="match status" value="1"/>
</dbReference>
<feature type="domain" description="J" evidence="15">
    <location>
        <begin position="5"/>
        <end position="69"/>
    </location>
</feature>
<evidence type="ECO:0000256" key="2">
    <source>
        <dbReference type="ARBA" id="ARBA00011738"/>
    </source>
</evidence>
<feature type="repeat" description="CXXCXGXG motif" evidence="13">
    <location>
        <begin position="168"/>
        <end position="175"/>
    </location>
</feature>
<dbReference type="FunFam" id="2.60.260.20:FF:000004">
    <property type="entry name" value="Molecular chaperone DnaJ"/>
    <property type="match status" value="1"/>
</dbReference>
<comment type="cofactor">
    <cofactor evidence="13">
        <name>Zn(2+)</name>
        <dbReference type="ChEBI" id="CHEBI:29105"/>
    </cofactor>
    <text evidence="13">Binds 2 Zn(2+) ions per monomer.</text>
</comment>
<evidence type="ECO:0000256" key="7">
    <source>
        <dbReference type="ARBA" id="ARBA00022771"/>
    </source>
</evidence>
<dbReference type="SUPFAM" id="SSF46565">
    <property type="entry name" value="Chaperone J-domain"/>
    <property type="match status" value="1"/>
</dbReference>
<comment type="caution">
    <text evidence="17">The sequence shown here is derived from an EMBL/GenBank/DDBJ whole genome shotgun (WGS) entry which is preliminary data.</text>
</comment>
<comment type="subcellular location">
    <subcellularLocation>
        <location evidence="1 13">Cytoplasm</location>
    </subcellularLocation>
</comment>
<dbReference type="NCBIfam" id="NF010869">
    <property type="entry name" value="PRK14276.1"/>
    <property type="match status" value="1"/>
</dbReference>
<keyword evidence="7 13" id="KW-0863">Zinc-finger</keyword>
<evidence type="ECO:0000256" key="5">
    <source>
        <dbReference type="ARBA" id="ARBA00022723"/>
    </source>
</evidence>
<dbReference type="InterPro" id="IPR018253">
    <property type="entry name" value="DnaJ_domain_CS"/>
</dbReference>
<evidence type="ECO:0000256" key="14">
    <source>
        <dbReference type="PROSITE-ProRule" id="PRU00546"/>
    </source>
</evidence>
<evidence type="ECO:0000256" key="12">
    <source>
        <dbReference type="ARBA" id="ARBA00067609"/>
    </source>
</evidence>
<dbReference type="GO" id="GO:0009408">
    <property type="term" value="P:response to heat"/>
    <property type="evidence" value="ECO:0007669"/>
    <property type="project" value="InterPro"/>
</dbReference>
<evidence type="ECO:0000256" key="1">
    <source>
        <dbReference type="ARBA" id="ARBA00004496"/>
    </source>
</evidence>
<dbReference type="OrthoDB" id="9779889at2"/>
<dbReference type="GO" id="GO:0042026">
    <property type="term" value="P:protein refolding"/>
    <property type="evidence" value="ECO:0007669"/>
    <property type="project" value="TreeGrafter"/>
</dbReference>
<feature type="binding site" evidence="13">
    <location>
        <position position="208"/>
    </location>
    <ligand>
        <name>Zn(2+)</name>
        <dbReference type="ChEBI" id="CHEBI:29105"/>
        <label>1</label>
    </ligand>
</feature>
<organism evidence="17 18">
    <name type="scientific">Vagococcus silagei</name>
    <dbReference type="NCBI Taxonomy" id="2508885"/>
    <lineage>
        <taxon>Bacteria</taxon>
        <taxon>Bacillati</taxon>
        <taxon>Bacillota</taxon>
        <taxon>Bacilli</taxon>
        <taxon>Lactobacillales</taxon>
        <taxon>Enterococcaceae</taxon>
        <taxon>Vagococcus</taxon>
    </lineage>
</organism>
<evidence type="ECO:0000256" key="6">
    <source>
        <dbReference type="ARBA" id="ARBA00022737"/>
    </source>
</evidence>
<feature type="repeat" description="CXXCXGXG motif" evidence="13">
    <location>
        <begin position="151"/>
        <end position="158"/>
    </location>
</feature>
<dbReference type="PRINTS" id="PR00625">
    <property type="entry name" value="JDOMAIN"/>
</dbReference>
<dbReference type="FunFam" id="2.10.230.10:FF:000002">
    <property type="entry name" value="Molecular chaperone DnaJ"/>
    <property type="match status" value="1"/>
</dbReference>
<dbReference type="InterPro" id="IPR002939">
    <property type="entry name" value="DnaJ_C"/>
</dbReference>
<dbReference type="NCBIfam" id="TIGR02349">
    <property type="entry name" value="DnaJ_bact"/>
    <property type="match status" value="1"/>
</dbReference>
<dbReference type="NCBIfam" id="NF010873">
    <property type="entry name" value="PRK14280.1"/>
    <property type="match status" value="1"/>
</dbReference>
<keyword evidence="3 13" id="KW-0963">Cytoplasm</keyword>
<evidence type="ECO:0000256" key="3">
    <source>
        <dbReference type="ARBA" id="ARBA00022490"/>
    </source>
</evidence>
<dbReference type="SMART" id="SM00271">
    <property type="entry name" value="DnaJ"/>
    <property type="match status" value="1"/>
</dbReference>
<dbReference type="HAMAP" id="MF_01152">
    <property type="entry name" value="DnaJ"/>
    <property type="match status" value="1"/>
</dbReference>
<comment type="function">
    <text evidence="13">Participates actively in the response to hyperosmotic and heat shock by preventing the aggregation of stress-denatured proteins and by disaggregating proteins, also in an autonomous, DnaK-independent fashion. Unfolded proteins bind initially to DnaJ; upon interaction with the DnaJ-bound protein, DnaK hydrolyzes its bound ATP, resulting in the formation of a stable complex. GrpE releases ADP from DnaK; ATP binding to DnaK triggers the release of the substrate protein, thus completing the reaction cycle. Several rounds of ATP-dependent interactions between DnaJ, DnaK and GrpE are required for fully efficient folding. Also involved, together with DnaK and GrpE, in the DNA replication of plasmids through activation of initiation proteins.</text>
</comment>
<feature type="repeat" description="CXXCXGXG motif" evidence="13">
    <location>
        <begin position="208"/>
        <end position="215"/>
    </location>
</feature>
<keyword evidence="4 13" id="KW-0235">DNA replication</keyword>
<dbReference type="GO" id="GO:0005524">
    <property type="term" value="F:ATP binding"/>
    <property type="evidence" value="ECO:0007669"/>
    <property type="project" value="InterPro"/>
</dbReference>
<dbReference type="InterPro" id="IPR001623">
    <property type="entry name" value="DnaJ_domain"/>
</dbReference>
<dbReference type="CDD" id="cd10719">
    <property type="entry name" value="DnaJ_zf"/>
    <property type="match status" value="1"/>
</dbReference>
<dbReference type="InterPro" id="IPR036410">
    <property type="entry name" value="HSP_DnaJ_Cys-rich_dom_sf"/>
</dbReference>
<dbReference type="InterPro" id="IPR036869">
    <property type="entry name" value="J_dom_sf"/>
</dbReference>
<dbReference type="InterPro" id="IPR001305">
    <property type="entry name" value="HSP_DnaJ_Cys-rich_dom"/>
</dbReference>
<sequence length="388" mass="41941">MAKRDFYEVLGVSKTATDAEIKKAYRKLSKQYHPDINKEADAEDKFKEVSEAFEILSDPQKRAAYDQYGHSSTDPNFGAGGFGGFQDFGGGGFGGFEDIFESFFGGGGGSRQSSTNAPRQGSDLQYTLDLTFNEAIFGLEKSIRFNREDECSTCHGNGAKPGTQPETCGKCHGSGSINVERQTPLGRMMSRQACDECSGTGKIIKDKCSTCSGSGRMMKSHAVKVNVPAGVESGQQMRLAGQGEAGYNGGPYGDLYVIFRVEDSPVFEREGSEIYYKEDISIVQAALGDEIEVPTVHGRVKLRIPAGTQTGTTFRLKGKGAPKLRGNSNGDQHVTVIVETPTNLSDAQKDLLREFGAVSGNKAVIEQEEGFFDKVKDAFSSGGKKKRK</sequence>
<feature type="domain" description="CR-type" evidence="16">
    <location>
        <begin position="138"/>
        <end position="220"/>
    </location>
</feature>
<feature type="binding site" evidence="13">
    <location>
        <position position="194"/>
    </location>
    <ligand>
        <name>Zn(2+)</name>
        <dbReference type="ChEBI" id="CHEBI:29105"/>
        <label>2</label>
    </ligand>
</feature>
<evidence type="ECO:0000256" key="9">
    <source>
        <dbReference type="ARBA" id="ARBA00023016"/>
    </source>
</evidence>
<dbReference type="PROSITE" id="PS00636">
    <property type="entry name" value="DNAJ_1"/>
    <property type="match status" value="1"/>
</dbReference>
<feature type="binding site" evidence="13">
    <location>
        <position position="211"/>
    </location>
    <ligand>
        <name>Zn(2+)</name>
        <dbReference type="ChEBI" id="CHEBI:29105"/>
        <label>1</label>
    </ligand>
</feature>
<dbReference type="Proteomes" id="UP000310506">
    <property type="component" value="Unassembled WGS sequence"/>
</dbReference>
<dbReference type="Gene3D" id="2.10.230.10">
    <property type="entry name" value="Heat shock protein DnaJ, cysteine-rich domain"/>
    <property type="match status" value="1"/>
</dbReference>
<dbReference type="GO" id="GO:0031072">
    <property type="term" value="F:heat shock protein binding"/>
    <property type="evidence" value="ECO:0007669"/>
    <property type="project" value="InterPro"/>
</dbReference>
<dbReference type="PANTHER" id="PTHR43096:SF48">
    <property type="entry name" value="CHAPERONE PROTEIN DNAJ"/>
    <property type="match status" value="1"/>
</dbReference>
<keyword evidence="5 13" id="KW-0479">Metal-binding</keyword>
<dbReference type="CDD" id="cd10747">
    <property type="entry name" value="DnaJ_C"/>
    <property type="match status" value="1"/>
</dbReference>
<dbReference type="Pfam" id="PF01556">
    <property type="entry name" value="DnaJ_C"/>
    <property type="match status" value="1"/>
</dbReference>
<dbReference type="Pfam" id="PF00226">
    <property type="entry name" value="DnaJ"/>
    <property type="match status" value="1"/>
</dbReference>
<evidence type="ECO:0000256" key="11">
    <source>
        <dbReference type="ARBA" id="ARBA00061004"/>
    </source>
</evidence>
<keyword evidence="8 13" id="KW-0862">Zinc</keyword>
<dbReference type="Gene3D" id="2.60.260.20">
    <property type="entry name" value="Urease metallochaperone UreE, N-terminal domain"/>
    <property type="match status" value="2"/>
</dbReference>
<dbReference type="SUPFAM" id="SSF57938">
    <property type="entry name" value="DnaJ/Hsp40 cysteine-rich domain"/>
    <property type="match status" value="1"/>
</dbReference>
<dbReference type="NCBIfam" id="NF008035">
    <property type="entry name" value="PRK10767.1"/>
    <property type="match status" value="1"/>
</dbReference>
<feature type="binding site" evidence="13">
    <location>
        <position position="154"/>
    </location>
    <ligand>
        <name>Zn(2+)</name>
        <dbReference type="ChEBI" id="CHEBI:29105"/>
        <label>1</label>
    </ligand>
</feature>
<evidence type="ECO:0000256" key="8">
    <source>
        <dbReference type="ARBA" id="ARBA00022833"/>
    </source>
</evidence>
<dbReference type="InterPro" id="IPR008971">
    <property type="entry name" value="HSP40/DnaJ_pept-bd"/>
</dbReference>
<dbReference type="Gene3D" id="1.10.287.110">
    <property type="entry name" value="DnaJ domain"/>
    <property type="match status" value="1"/>
</dbReference>
<dbReference type="RefSeq" id="WP_136135859.1">
    <property type="nucleotide sequence ID" value="NZ_SDGV01000002.1"/>
</dbReference>
<feature type="binding site" evidence="13">
    <location>
        <position position="197"/>
    </location>
    <ligand>
        <name>Zn(2+)</name>
        <dbReference type="ChEBI" id="CHEBI:29105"/>
        <label>2</label>
    </ligand>
</feature>
<dbReference type="FunFam" id="1.10.287.110:FF:000031">
    <property type="entry name" value="Molecular chaperone DnaJ"/>
    <property type="match status" value="1"/>
</dbReference>
<keyword evidence="6 13" id="KW-0677">Repeat</keyword>